<dbReference type="EMBL" id="GBRH01230478">
    <property type="protein sequence ID" value="JAD67417.1"/>
    <property type="molecule type" value="Transcribed_RNA"/>
</dbReference>
<organism evidence="1">
    <name type="scientific">Arundo donax</name>
    <name type="common">Giant reed</name>
    <name type="synonym">Donax arundinaceus</name>
    <dbReference type="NCBI Taxonomy" id="35708"/>
    <lineage>
        <taxon>Eukaryota</taxon>
        <taxon>Viridiplantae</taxon>
        <taxon>Streptophyta</taxon>
        <taxon>Embryophyta</taxon>
        <taxon>Tracheophyta</taxon>
        <taxon>Spermatophyta</taxon>
        <taxon>Magnoliopsida</taxon>
        <taxon>Liliopsida</taxon>
        <taxon>Poales</taxon>
        <taxon>Poaceae</taxon>
        <taxon>PACMAD clade</taxon>
        <taxon>Arundinoideae</taxon>
        <taxon>Arundineae</taxon>
        <taxon>Arundo</taxon>
    </lineage>
</organism>
<name>A0A0A9C7B9_ARUDO</name>
<dbReference type="AlphaFoldDB" id="A0A0A9C7B9"/>
<accession>A0A0A9C7B9</accession>
<reference evidence="1" key="1">
    <citation type="submission" date="2014-09" db="EMBL/GenBank/DDBJ databases">
        <authorList>
            <person name="Magalhaes I.L.F."/>
            <person name="Oliveira U."/>
            <person name="Santos F.R."/>
            <person name="Vidigal T.H.D.A."/>
            <person name="Brescovit A.D."/>
            <person name="Santos A.J."/>
        </authorList>
    </citation>
    <scope>NUCLEOTIDE SEQUENCE</scope>
    <source>
        <tissue evidence="1">Shoot tissue taken approximately 20 cm above the soil surface</tissue>
    </source>
</reference>
<protein>
    <submittedName>
        <fullName evidence="1">Uncharacterized protein</fullName>
    </submittedName>
</protein>
<sequence length="52" mass="5962">MSCHMQGYSFSIQPTTHQTEECSKQGPLYLQSRQTVESSFPLISIKLKKKDN</sequence>
<reference evidence="1" key="2">
    <citation type="journal article" date="2015" name="Data Brief">
        <title>Shoot transcriptome of the giant reed, Arundo donax.</title>
        <authorList>
            <person name="Barrero R.A."/>
            <person name="Guerrero F.D."/>
            <person name="Moolhuijzen P."/>
            <person name="Goolsby J.A."/>
            <person name="Tidwell J."/>
            <person name="Bellgard S.E."/>
            <person name="Bellgard M.I."/>
        </authorList>
    </citation>
    <scope>NUCLEOTIDE SEQUENCE</scope>
    <source>
        <tissue evidence="1">Shoot tissue taken approximately 20 cm above the soil surface</tissue>
    </source>
</reference>
<evidence type="ECO:0000313" key="1">
    <source>
        <dbReference type="EMBL" id="JAD67417.1"/>
    </source>
</evidence>
<proteinExistence type="predicted"/>